<dbReference type="Proteomes" id="UP000809789">
    <property type="component" value="Unassembled WGS sequence"/>
</dbReference>
<protein>
    <submittedName>
        <fullName evidence="2">Uncharacterized protein</fullName>
    </submittedName>
</protein>
<name>A0A8K0KTJ0_9PEZI</name>
<evidence type="ECO:0000313" key="2">
    <source>
        <dbReference type="EMBL" id="KAG8622897.1"/>
    </source>
</evidence>
<feature type="signal peptide" evidence="1">
    <location>
        <begin position="1"/>
        <end position="20"/>
    </location>
</feature>
<organism evidence="2 3">
    <name type="scientific">Elsinoe batatas</name>
    <dbReference type="NCBI Taxonomy" id="2601811"/>
    <lineage>
        <taxon>Eukaryota</taxon>
        <taxon>Fungi</taxon>
        <taxon>Dikarya</taxon>
        <taxon>Ascomycota</taxon>
        <taxon>Pezizomycotina</taxon>
        <taxon>Dothideomycetes</taxon>
        <taxon>Dothideomycetidae</taxon>
        <taxon>Myriangiales</taxon>
        <taxon>Elsinoaceae</taxon>
        <taxon>Elsinoe</taxon>
    </lineage>
</organism>
<evidence type="ECO:0000313" key="3">
    <source>
        <dbReference type="Proteomes" id="UP000809789"/>
    </source>
</evidence>
<comment type="caution">
    <text evidence="2">The sequence shown here is derived from an EMBL/GenBank/DDBJ whole genome shotgun (WGS) entry which is preliminary data.</text>
</comment>
<keyword evidence="1" id="KW-0732">Signal</keyword>
<keyword evidence="3" id="KW-1185">Reference proteome</keyword>
<feature type="chain" id="PRO_5035481809" evidence="1">
    <location>
        <begin position="21"/>
        <end position="217"/>
    </location>
</feature>
<reference evidence="2" key="1">
    <citation type="submission" date="2021-07" db="EMBL/GenBank/DDBJ databases">
        <title>Elsinoe batatas strain:CRI-CJ2 Genome sequencing and assembly.</title>
        <authorList>
            <person name="Huang L."/>
        </authorList>
    </citation>
    <scope>NUCLEOTIDE SEQUENCE</scope>
    <source>
        <strain evidence="2">CRI-CJ2</strain>
    </source>
</reference>
<sequence>MIGLVLLAQLLLFAKTAVLADLLRPSFRLRILTTAILCFMGACVSWPGQDMTLRHLILTSFMTASAAWASLEAGDLRARIFEQDIARLDRRSSRELRLIMRRATAIYTHLRDHDDMAASKMRGLADDFVQVYHSTQHMLTSCTRLIDSLEAQPTQPAQPAQPEQNQSLKCALDVREDAAELLEWSVQVQRSAMEMVAVVEEAQGGRKRRDARSRRPA</sequence>
<evidence type="ECO:0000256" key="1">
    <source>
        <dbReference type="SAM" id="SignalP"/>
    </source>
</evidence>
<dbReference type="AlphaFoldDB" id="A0A8K0KTJ0"/>
<accession>A0A8K0KTJ0</accession>
<gene>
    <name evidence="2" type="ORF">KVT40_009214</name>
</gene>
<proteinExistence type="predicted"/>
<dbReference type="EMBL" id="JAESVG020000011">
    <property type="protein sequence ID" value="KAG8622897.1"/>
    <property type="molecule type" value="Genomic_DNA"/>
</dbReference>